<evidence type="ECO:0000313" key="2">
    <source>
        <dbReference type="Proteomes" id="UP000319383"/>
    </source>
</evidence>
<proteinExistence type="predicted"/>
<dbReference type="AlphaFoldDB" id="A0A517ZGT5"/>
<dbReference type="Proteomes" id="UP000319383">
    <property type="component" value="Chromosome"/>
</dbReference>
<keyword evidence="2" id="KW-1185">Reference proteome</keyword>
<reference evidence="1 2" key="1">
    <citation type="submission" date="2019-02" db="EMBL/GenBank/DDBJ databases">
        <title>Deep-cultivation of Planctomycetes and their phenomic and genomic characterization uncovers novel biology.</title>
        <authorList>
            <person name="Wiegand S."/>
            <person name="Jogler M."/>
            <person name="Boedeker C."/>
            <person name="Pinto D."/>
            <person name="Vollmers J."/>
            <person name="Rivas-Marin E."/>
            <person name="Kohn T."/>
            <person name="Peeters S.H."/>
            <person name="Heuer A."/>
            <person name="Rast P."/>
            <person name="Oberbeckmann S."/>
            <person name="Bunk B."/>
            <person name="Jeske O."/>
            <person name="Meyerdierks A."/>
            <person name="Storesund J.E."/>
            <person name="Kallscheuer N."/>
            <person name="Luecker S."/>
            <person name="Lage O.M."/>
            <person name="Pohl T."/>
            <person name="Merkel B.J."/>
            <person name="Hornburger P."/>
            <person name="Mueller R.-W."/>
            <person name="Bruemmer F."/>
            <person name="Labrenz M."/>
            <person name="Spormann A.M."/>
            <person name="Op den Camp H."/>
            <person name="Overmann J."/>
            <person name="Amann R."/>
            <person name="Jetten M.S.M."/>
            <person name="Mascher T."/>
            <person name="Medema M.H."/>
            <person name="Devos D.P."/>
            <person name="Kaster A.-K."/>
            <person name="Ovreas L."/>
            <person name="Rohde M."/>
            <person name="Galperin M.Y."/>
            <person name="Jogler C."/>
        </authorList>
    </citation>
    <scope>NUCLEOTIDE SEQUENCE [LARGE SCALE GENOMIC DNA]</scope>
    <source>
        <strain evidence="1 2">Mal52</strain>
    </source>
</reference>
<organism evidence="1 2">
    <name type="scientific">Symmachiella dynata</name>
    <dbReference type="NCBI Taxonomy" id="2527995"/>
    <lineage>
        <taxon>Bacteria</taxon>
        <taxon>Pseudomonadati</taxon>
        <taxon>Planctomycetota</taxon>
        <taxon>Planctomycetia</taxon>
        <taxon>Planctomycetales</taxon>
        <taxon>Planctomycetaceae</taxon>
        <taxon>Symmachiella</taxon>
    </lineage>
</organism>
<name>A0A517ZGT5_9PLAN</name>
<dbReference type="EMBL" id="CP036276">
    <property type="protein sequence ID" value="QDU41679.1"/>
    <property type="molecule type" value="Genomic_DNA"/>
</dbReference>
<evidence type="ECO:0000313" key="1">
    <source>
        <dbReference type="EMBL" id="QDU41679.1"/>
    </source>
</evidence>
<gene>
    <name evidence="1" type="ORF">Mal52_01320</name>
</gene>
<sequence>MQTVVTTIRTLPSSGRSRRVGGVISRPVRRTAIYGIAGLLVCQVAVVRVDAQDDVRAAAIVEERERLLINRFLGNSADGNHIALYVLQNAINVEQIREQIDQQLMAQIADIDRGCLLTDVQKQKLSLAAAGDIKRFFEKLDHLKDKNNKDRNGRRHIQKFLLEIAPLQKQYVSNLFGDQSLFAKYLQSTLSAEQSARLDHWNKTKWQRHFEARVILAVNDLEKTTPLNPEQRKQLITSIVAAGKPLIKTGHLDYHVVWYYAAQVPHEELKPQFTAMQWEAISHRMALGKRLEVTLKRNGYIN</sequence>
<dbReference type="KEGG" id="sdyn:Mal52_01320"/>
<protein>
    <submittedName>
        <fullName evidence="1">Uncharacterized protein</fullName>
    </submittedName>
</protein>
<accession>A0A517ZGT5</accession>